<dbReference type="PATRIC" id="fig|695563.3.peg.478"/>
<dbReference type="EMBL" id="JQBQ01000017">
    <property type="protein sequence ID" value="KRN92067.1"/>
    <property type="molecule type" value="Genomic_DNA"/>
</dbReference>
<dbReference type="Pfam" id="PF03217">
    <property type="entry name" value="SlpA"/>
    <property type="match status" value="2"/>
</dbReference>
<dbReference type="AlphaFoldDB" id="A0A0R2KR05"/>
<gene>
    <name evidence="3" type="ORF">IV44_GL000427</name>
</gene>
<comment type="caution">
    <text evidence="3">The sequence shown here is derived from an EMBL/GenBank/DDBJ whole genome shotgun (WGS) entry which is preliminary data.</text>
</comment>
<feature type="domain" description="S-layer protein C-terminal" evidence="2">
    <location>
        <begin position="104"/>
        <end position="156"/>
    </location>
</feature>
<feature type="signal peptide" evidence="1">
    <location>
        <begin position="1"/>
        <end position="30"/>
    </location>
</feature>
<evidence type="ECO:0000259" key="2">
    <source>
        <dbReference type="Pfam" id="PF03217"/>
    </source>
</evidence>
<keyword evidence="1" id="KW-0732">Signal</keyword>
<reference evidence="3 4" key="1">
    <citation type="journal article" date="2015" name="Genome Announc.">
        <title>Expanding the biotechnology potential of lactobacilli through comparative genomics of 213 strains and associated genera.</title>
        <authorList>
            <person name="Sun Z."/>
            <person name="Harris H.M."/>
            <person name="McCann A."/>
            <person name="Guo C."/>
            <person name="Argimon S."/>
            <person name="Zhang W."/>
            <person name="Yang X."/>
            <person name="Jeffery I.B."/>
            <person name="Cooney J.C."/>
            <person name="Kagawa T.F."/>
            <person name="Liu W."/>
            <person name="Song Y."/>
            <person name="Salvetti E."/>
            <person name="Wrobel A."/>
            <person name="Rasinkangas P."/>
            <person name="Parkhill J."/>
            <person name="Rea M.C."/>
            <person name="O'Sullivan O."/>
            <person name="Ritari J."/>
            <person name="Douillard F.P."/>
            <person name="Paul Ross R."/>
            <person name="Yang R."/>
            <person name="Briner A.E."/>
            <person name="Felis G.E."/>
            <person name="de Vos W.M."/>
            <person name="Barrangou R."/>
            <person name="Klaenhammer T.R."/>
            <person name="Caufield P.W."/>
            <person name="Cui Y."/>
            <person name="Zhang H."/>
            <person name="O'Toole P.W."/>
        </authorList>
    </citation>
    <scope>NUCLEOTIDE SEQUENCE [LARGE SCALE GENOMIC DNA]</scope>
    <source>
        <strain evidence="3 4">DSM 16698</strain>
    </source>
</reference>
<evidence type="ECO:0000313" key="3">
    <source>
        <dbReference type="EMBL" id="KRN92067.1"/>
    </source>
</evidence>
<evidence type="ECO:0000256" key="1">
    <source>
        <dbReference type="SAM" id="SignalP"/>
    </source>
</evidence>
<feature type="domain" description="S-layer protein C-terminal" evidence="2">
    <location>
        <begin position="46"/>
        <end position="97"/>
    </location>
</feature>
<dbReference type="Proteomes" id="UP000051529">
    <property type="component" value="Unassembled WGS sequence"/>
</dbReference>
<organism evidence="3 4">
    <name type="scientific">Lactobacillus amylovorus subsp. animalium DSM 16698</name>
    <dbReference type="NCBI Taxonomy" id="695563"/>
    <lineage>
        <taxon>Bacteria</taxon>
        <taxon>Bacillati</taxon>
        <taxon>Bacillota</taxon>
        <taxon>Bacilli</taxon>
        <taxon>Lactobacillales</taxon>
        <taxon>Lactobacillaceae</taxon>
        <taxon>Lactobacillus</taxon>
        <taxon>Lactobacillus amylovorus subsp. animalium</taxon>
    </lineage>
</organism>
<feature type="chain" id="PRO_5038574509" evidence="1">
    <location>
        <begin position="31"/>
        <end position="327"/>
    </location>
</feature>
<protein>
    <submittedName>
        <fullName evidence="3">Surface layer protein</fullName>
    </submittedName>
</protein>
<name>A0A0R2KR05_LACAM</name>
<dbReference type="InterPro" id="IPR024968">
    <property type="entry name" value="SlpA_C_lactobacillus"/>
</dbReference>
<sequence length="327" mass="35882">MIKMKKNKFILASVAALMAIGSVLSFGSQAHTVQAAQKTIHTNYYAGIKSTALSYNVNGKSLSSGIKTNTTMKYYGNPRLIKGQKYVCYNVGKGKYVPLDSIGKVNGRNTFRLLNNSYIYNASGKKIGSLSYRYPVYFSGSLRKTSQDKRYYVLESNIDSQAYTTSTEKYYLPYKKIKNSYYYSLGKGRYINVRNVATINGLQNCSNSEKITVTAPGRQTVPVYVVNDSSDAKTGKVLPGVVKVNGVNAHRVIVDGKTVNVGAGDMILGQRIPSGTTVTVNAKTAGPQYKYQIKGTHTFISASNIKGSTTKISNLLPYYVDLDKLNN</sequence>
<proteinExistence type="predicted"/>
<evidence type="ECO:0000313" key="4">
    <source>
        <dbReference type="Proteomes" id="UP000051529"/>
    </source>
</evidence>
<accession>A0A0R2KR05</accession>